<feature type="domain" description="Rhodanese" evidence="7">
    <location>
        <begin position="462"/>
        <end position="548"/>
    </location>
</feature>
<organism evidence="8 9">
    <name type="scientific">Alpinimonas psychrophila</name>
    <dbReference type="NCBI Taxonomy" id="748908"/>
    <lineage>
        <taxon>Bacteria</taxon>
        <taxon>Bacillati</taxon>
        <taxon>Actinomycetota</taxon>
        <taxon>Actinomycetes</taxon>
        <taxon>Micrococcales</taxon>
        <taxon>Microbacteriaceae</taxon>
        <taxon>Alpinimonas</taxon>
    </lineage>
</organism>
<dbReference type="EMBL" id="JACGWU010000001">
    <property type="protein sequence ID" value="MBA8828657.1"/>
    <property type="molecule type" value="Genomic_DNA"/>
</dbReference>
<sequence>MTKSLKTVIIGGVAGGMSAATRLRRLDETAEIVVLERSGYVSFANCGLPYHLGGIIDKRSALLLQTPQSLASRFGLDVRVNNEVIGIDPVAKTVTVVDVQAGTEYVESYDFLVLSPGASPTLPGVEGSDRALVLRDIEDVDRAMAALTGELTTAVVMGAGYIGIEVAENLRLRGLSVTIVQRGSQVLSSFDAEMASYMQAKLVAEGVTVLLGTEVSKIHDSSVLLSTGDEIPADVVFASIGVMPETSLAQNAGLTIGTRGGILVDEFQRTSNASIFAVGDAVEKIDAVTGESRLATLAGLANRHGHAVANVIAGTQTVAASPALGTAIVSFGSVTAASTGWTEKALRARGRDIRVLHTHPANHAGYYPGAETMHLKLIVDPSTDLILGAQAAGGAGVDKRMDVIATAMFASLTASSLAQLELSYSPQHGSAKDPINMLGYVNRNTAEGLTRTVQWHEVEALLESGSVLVDVRTETEHDAGHIPGGVCIPVDELRQHVSSLVGKHVIVSCQVGQRGHTAARLLAQHGIDVVNLDGGYLTWQAGAHATLSPSRSLKK</sequence>
<dbReference type="Pfam" id="PF00581">
    <property type="entry name" value="Rhodanese"/>
    <property type="match status" value="1"/>
</dbReference>
<dbReference type="InterPro" id="IPR023753">
    <property type="entry name" value="FAD/NAD-binding_dom"/>
</dbReference>
<dbReference type="SMART" id="SM00450">
    <property type="entry name" value="RHOD"/>
    <property type="match status" value="1"/>
</dbReference>
<name>A0A7W3JT32_9MICO</name>
<dbReference type="InterPro" id="IPR016156">
    <property type="entry name" value="FAD/NAD-linked_Rdtase_dimer_sf"/>
</dbReference>
<dbReference type="Proteomes" id="UP000524237">
    <property type="component" value="Unassembled WGS sequence"/>
</dbReference>
<keyword evidence="8" id="KW-0808">Transferase</keyword>
<keyword evidence="4" id="KW-0274">FAD</keyword>
<dbReference type="GO" id="GO:0016491">
    <property type="term" value="F:oxidoreductase activity"/>
    <property type="evidence" value="ECO:0007669"/>
    <property type="project" value="UniProtKB-KW"/>
</dbReference>
<gene>
    <name evidence="8" type="ORF">FB555_000728</name>
</gene>
<dbReference type="InterPro" id="IPR050260">
    <property type="entry name" value="FAD-bd_OxRdtase"/>
</dbReference>
<dbReference type="InterPro" id="IPR001763">
    <property type="entry name" value="Rhodanese-like_dom"/>
</dbReference>
<dbReference type="InterPro" id="IPR036873">
    <property type="entry name" value="Rhodanese-like_dom_sf"/>
</dbReference>
<dbReference type="PANTHER" id="PTHR43429">
    <property type="entry name" value="PYRIDINE NUCLEOTIDE-DISULFIDE OXIDOREDUCTASE DOMAIN-CONTAINING"/>
    <property type="match status" value="1"/>
</dbReference>
<dbReference type="SUPFAM" id="SSF52821">
    <property type="entry name" value="Rhodanese/Cell cycle control phosphatase"/>
    <property type="match status" value="1"/>
</dbReference>
<dbReference type="RefSeq" id="WP_182484049.1">
    <property type="nucleotide sequence ID" value="NZ_JACGWU010000001.1"/>
</dbReference>
<keyword evidence="5" id="KW-0560">Oxidoreductase</keyword>
<proteinExistence type="inferred from homology"/>
<dbReference type="Gene3D" id="3.50.50.60">
    <property type="entry name" value="FAD/NAD(P)-binding domain"/>
    <property type="match status" value="2"/>
</dbReference>
<dbReference type="PANTHER" id="PTHR43429:SF1">
    <property type="entry name" value="NAD(P)H SULFUR OXIDOREDUCTASE (COA-DEPENDENT)"/>
    <property type="match status" value="1"/>
</dbReference>
<evidence type="ECO:0000256" key="6">
    <source>
        <dbReference type="ARBA" id="ARBA00023284"/>
    </source>
</evidence>
<evidence type="ECO:0000256" key="2">
    <source>
        <dbReference type="ARBA" id="ARBA00009130"/>
    </source>
</evidence>
<dbReference type="Pfam" id="PF02852">
    <property type="entry name" value="Pyr_redox_dim"/>
    <property type="match status" value="1"/>
</dbReference>
<dbReference type="PRINTS" id="PR00368">
    <property type="entry name" value="FADPNR"/>
</dbReference>
<accession>A0A7W3JT32</accession>
<dbReference type="GO" id="GO:0016740">
    <property type="term" value="F:transferase activity"/>
    <property type="evidence" value="ECO:0007669"/>
    <property type="project" value="UniProtKB-KW"/>
</dbReference>
<keyword evidence="6" id="KW-0676">Redox-active center</keyword>
<evidence type="ECO:0000256" key="5">
    <source>
        <dbReference type="ARBA" id="ARBA00023002"/>
    </source>
</evidence>
<dbReference type="SUPFAM" id="SSF55424">
    <property type="entry name" value="FAD/NAD-linked reductases, dimerisation (C-terminal) domain"/>
    <property type="match status" value="1"/>
</dbReference>
<dbReference type="PROSITE" id="PS50206">
    <property type="entry name" value="RHODANESE_3"/>
    <property type="match status" value="1"/>
</dbReference>
<keyword evidence="9" id="KW-1185">Reference proteome</keyword>
<comment type="similarity">
    <text evidence="2">Belongs to the class-III pyridine nucleotide-disulfide oxidoreductase family.</text>
</comment>
<comment type="cofactor">
    <cofactor evidence="1">
        <name>FAD</name>
        <dbReference type="ChEBI" id="CHEBI:57692"/>
    </cofactor>
</comment>
<evidence type="ECO:0000313" key="9">
    <source>
        <dbReference type="Proteomes" id="UP000524237"/>
    </source>
</evidence>
<evidence type="ECO:0000256" key="1">
    <source>
        <dbReference type="ARBA" id="ARBA00001974"/>
    </source>
</evidence>
<dbReference type="AlphaFoldDB" id="A0A7W3JT32"/>
<dbReference type="Pfam" id="PF07992">
    <property type="entry name" value="Pyr_redox_2"/>
    <property type="match status" value="1"/>
</dbReference>
<reference evidence="8 9" key="1">
    <citation type="submission" date="2020-07" db="EMBL/GenBank/DDBJ databases">
        <title>Sequencing the genomes of 1000 actinobacteria strains.</title>
        <authorList>
            <person name="Klenk H.-P."/>
        </authorList>
    </citation>
    <scope>NUCLEOTIDE SEQUENCE [LARGE SCALE GENOMIC DNA]</scope>
    <source>
        <strain evidence="8 9">DSM 23737</strain>
    </source>
</reference>
<comment type="caution">
    <text evidence="8">The sequence shown here is derived from an EMBL/GenBank/DDBJ whole genome shotgun (WGS) entry which is preliminary data.</text>
</comment>
<evidence type="ECO:0000259" key="7">
    <source>
        <dbReference type="PROSITE" id="PS50206"/>
    </source>
</evidence>
<evidence type="ECO:0000313" key="8">
    <source>
        <dbReference type="EMBL" id="MBA8828657.1"/>
    </source>
</evidence>
<keyword evidence="3" id="KW-0285">Flavoprotein</keyword>
<dbReference type="PRINTS" id="PR00411">
    <property type="entry name" value="PNDRDTASEI"/>
</dbReference>
<protein>
    <submittedName>
        <fullName evidence="8">NADPH-dependent 2,4-dienoyl-CoA reductase/sulfur reductase-like enzyme/rhodanese-related sulfurtransferase</fullName>
    </submittedName>
</protein>
<evidence type="ECO:0000256" key="4">
    <source>
        <dbReference type="ARBA" id="ARBA00022827"/>
    </source>
</evidence>
<dbReference type="Gene3D" id="3.40.250.10">
    <property type="entry name" value="Rhodanese-like domain"/>
    <property type="match status" value="1"/>
</dbReference>
<dbReference type="InterPro" id="IPR036188">
    <property type="entry name" value="FAD/NAD-bd_sf"/>
</dbReference>
<dbReference type="SUPFAM" id="SSF51905">
    <property type="entry name" value="FAD/NAD(P)-binding domain"/>
    <property type="match status" value="1"/>
</dbReference>
<dbReference type="InterPro" id="IPR004099">
    <property type="entry name" value="Pyr_nucl-diS_OxRdtase_dimer"/>
</dbReference>
<evidence type="ECO:0000256" key="3">
    <source>
        <dbReference type="ARBA" id="ARBA00022630"/>
    </source>
</evidence>